<keyword evidence="2" id="KW-1185">Reference proteome</keyword>
<evidence type="ECO:0000313" key="2">
    <source>
        <dbReference type="Proteomes" id="UP000001542"/>
    </source>
</evidence>
<dbReference type="AlphaFoldDB" id="A2FPL1"/>
<name>A2FPL1_TRIV3</name>
<dbReference type="VEuPathDB" id="TrichDB:TVAG_302750"/>
<sequence>MEIYEKLKSETRFLIKKATDDIVSCELLAFKAVTFKKGNISSLYSFDEDTKIPDDIRDDIRNDFRKVTETVRKV</sequence>
<reference evidence="1" key="1">
    <citation type="submission" date="2006-10" db="EMBL/GenBank/DDBJ databases">
        <authorList>
            <person name="Amadeo P."/>
            <person name="Zhao Q."/>
            <person name="Wortman J."/>
            <person name="Fraser-Liggett C."/>
            <person name="Carlton J."/>
        </authorList>
    </citation>
    <scope>NUCLEOTIDE SEQUENCE</scope>
    <source>
        <strain evidence="1">G3</strain>
    </source>
</reference>
<evidence type="ECO:0000313" key="1">
    <source>
        <dbReference type="EMBL" id="EAX93135.1"/>
    </source>
</evidence>
<dbReference type="InParanoid" id="A2FPL1"/>
<accession>A2FPL1</accession>
<dbReference type="EMBL" id="DS113928">
    <property type="protein sequence ID" value="EAX93135.1"/>
    <property type="molecule type" value="Genomic_DNA"/>
</dbReference>
<dbReference type="KEGG" id="tva:4750854"/>
<proteinExistence type="predicted"/>
<organism evidence="1 2">
    <name type="scientific">Trichomonas vaginalis (strain ATCC PRA-98 / G3)</name>
    <dbReference type="NCBI Taxonomy" id="412133"/>
    <lineage>
        <taxon>Eukaryota</taxon>
        <taxon>Metamonada</taxon>
        <taxon>Parabasalia</taxon>
        <taxon>Trichomonadida</taxon>
        <taxon>Trichomonadidae</taxon>
        <taxon>Trichomonas</taxon>
    </lineage>
</organism>
<dbReference type="RefSeq" id="XP_001306065.1">
    <property type="nucleotide sequence ID" value="XM_001306064.1"/>
</dbReference>
<gene>
    <name evidence="1" type="ORF">TVAG_302750</name>
</gene>
<dbReference type="VEuPathDB" id="TrichDB:TVAGG3_0880240"/>
<dbReference type="Proteomes" id="UP000001542">
    <property type="component" value="Unassembled WGS sequence"/>
</dbReference>
<reference evidence="1" key="2">
    <citation type="journal article" date="2007" name="Science">
        <title>Draft genome sequence of the sexually transmitted pathogen Trichomonas vaginalis.</title>
        <authorList>
            <person name="Carlton J.M."/>
            <person name="Hirt R.P."/>
            <person name="Silva J.C."/>
            <person name="Delcher A.L."/>
            <person name="Schatz M."/>
            <person name="Zhao Q."/>
            <person name="Wortman J.R."/>
            <person name="Bidwell S.L."/>
            <person name="Alsmark U.C.M."/>
            <person name="Besteiro S."/>
            <person name="Sicheritz-Ponten T."/>
            <person name="Noel C.J."/>
            <person name="Dacks J.B."/>
            <person name="Foster P.G."/>
            <person name="Simillion C."/>
            <person name="Van de Peer Y."/>
            <person name="Miranda-Saavedra D."/>
            <person name="Barton G.J."/>
            <person name="Westrop G.D."/>
            <person name="Mueller S."/>
            <person name="Dessi D."/>
            <person name="Fiori P.L."/>
            <person name="Ren Q."/>
            <person name="Paulsen I."/>
            <person name="Zhang H."/>
            <person name="Bastida-Corcuera F.D."/>
            <person name="Simoes-Barbosa A."/>
            <person name="Brown M.T."/>
            <person name="Hayes R.D."/>
            <person name="Mukherjee M."/>
            <person name="Okumura C.Y."/>
            <person name="Schneider R."/>
            <person name="Smith A.J."/>
            <person name="Vanacova S."/>
            <person name="Villalvazo M."/>
            <person name="Haas B.J."/>
            <person name="Pertea M."/>
            <person name="Feldblyum T.V."/>
            <person name="Utterback T.R."/>
            <person name="Shu C.L."/>
            <person name="Osoegawa K."/>
            <person name="de Jong P.J."/>
            <person name="Hrdy I."/>
            <person name="Horvathova L."/>
            <person name="Zubacova Z."/>
            <person name="Dolezal P."/>
            <person name="Malik S.B."/>
            <person name="Logsdon J.M. Jr."/>
            <person name="Henze K."/>
            <person name="Gupta A."/>
            <person name="Wang C.C."/>
            <person name="Dunne R.L."/>
            <person name="Upcroft J.A."/>
            <person name="Upcroft P."/>
            <person name="White O."/>
            <person name="Salzberg S.L."/>
            <person name="Tang P."/>
            <person name="Chiu C.-H."/>
            <person name="Lee Y.-S."/>
            <person name="Embley T.M."/>
            <person name="Coombs G.H."/>
            <person name="Mottram J.C."/>
            <person name="Tachezy J."/>
            <person name="Fraser-Liggett C.M."/>
            <person name="Johnson P.J."/>
        </authorList>
    </citation>
    <scope>NUCLEOTIDE SEQUENCE [LARGE SCALE GENOMIC DNA]</scope>
    <source>
        <strain evidence="1">G3</strain>
    </source>
</reference>
<protein>
    <submittedName>
        <fullName evidence="1">Uncharacterized protein</fullName>
    </submittedName>
</protein>